<gene>
    <name evidence="1" type="ORF">BofuT4_uP099520.1</name>
</gene>
<reference evidence="2" key="1">
    <citation type="journal article" date="2011" name="PLoS Genet.">
        <title>Genomic analysis of the necrotrophic fungal pathogens Sclerotinia sclerotiorum and Botrytis cinerea.</title>
        <authorList>
            <person name="Amselem J."/>
            <person name="Cuomo C.A."/>
            <person name="van Kan J.A."/>
            <person name="Viaud M."/>
            <person name="Benito E.P."/>
            <person name="Couloux A."/>
            <person name="Coutinho P.M."/>
            <person name="de Vries R.P."/>
            <person name="Dyer P.S."/>
            <person name="Fillinger S."/>
            <person name="Fournier E."/>
            <person name="Gout L."/>
            <person name="Hahn M."/>
            <person name="Kohn L."/>
            <person name="Lapalu N."/>
            <person name="Plummer K.M."/>
            <person name="Pradier J.M."/>
            <person name="Quevillon E."/>
            <person name="Sharon A."/>
            <person name="Simon A."/>
            <person name="ten Have A."/>
            <person name="Tudzynski B."/>
            <person name="Tudzynski P."/>
            <person name="Wincker P."/>
            <person name="Andrew M."/>
            <person name="Anthouard V."/>
            <person name="Beever R.E."/>
            <person name="Beffa R."/>
            <person name="Benoit I."/>
            <person name="Bouzid O."/>
            <person name="Brault B."/>
            <person name="Chen Z."/>
            <person name="Choquer M."/>
            <person name="Collemare J."/>
            <person name="Cotton P."/>
            <person name="Danchin E.G."/>
            <person name="Da Silva C."/>
            <person name="Gautier A."/>
            <person name="Giraud C."/>
            <person name="Giraud T."/>
            <person name="Gonzalez C."/>
            <person name="Grossetete S."/>
            <person name="Guldener U."/>
            <person name="Henrissat B."/>
            <person name="Howlett B.J."/>
            <person name="Kodira C."/>
            <person name="Kretschmer M."/>
            <person name="Lappartient A."/>
            <person name="Leroch M."/>
            <person name="Levis C."/>
            <person name="Mauceli E."/>
            <person name="Neuveglise C."/>
            <person name="Oeser B."/>
            <person name="Pearson M."/>
            <person name="Poulain J."/>
            <person name="Poussereau N."/>
            <person name="Quesneville H."/>
            <person name="Rascle C."/>
            <person name="Schumacher J."/>
            <person name="Segurens B."/>
            <person name="Sexton A."/>
            <person name="Silva E."/>
            <person name="Sirven C."/>
            <person name="Soanes D.M."/>
            <person name="Talbot N.J."/>
            <person name="Templeton M."/>
            <person name="Yandava C."/>
            <person name="Yarden O."/>
            <person name="Zeng Q."/>
            <person name="Rollins J.A."/>
            <person name="Lebrun M.H."/>
            <person name="Dickman M."/>
        </authorList>
    </citation>
    <scope>NUCLEOTIDE SEQUENCE [LARGE SCALE GENOMIC DNA]</scope>
    <source>
        <strain evidence="2">T4</strain>
    </source>
</reference>
<accession>G2YC72</accession>
<name>G2YC72_BOTF4</name>
<organism evidence="1 2">
    <name type="scientific">Botryotinia fuckeliana (strain T4)</name>
    <name type="common">Noble rot fungus</name>
    <name type="synonym">Botrytis cinerea</name>
    <dbReference type="NCBI Taxonomy" id="999810"/>
    <lineage>
        <taxon>Eukaryota</taxon>
        <taxon>Fungi</taxon>
        <taxon>Dikarya</taxon>
        <taxon>Ascomycota</taxon>
        <taxon>Pezizomycotina</taxon>
        <taxon>Leotiomycetes</taxon>
        <taxon>Helotiales</taxon>
        <taxon>Sclerotiniaceae</taxon>
        <taxon>Botrytis</taxon>
    </lineage>
</organism>
<sequence length="87" mass="9886">MMEEKRWKLCDVHCESMLDVFWLLSHSNVFLQEEVIFAGAIDGWDLARHLWPIATARHIVMNVDPCTILVSSTEAPSSVVQTRTSDA</sequence>
<evidence type="ECO:0000313" key="1">
    <source>
        <dbReference type="EMBL" id="CCD34763.1"/>
    </source>
</evidence>
<protein>
    <submittedName>
        <fullName evidence="1">Uncharacterized protein</fullName>
    </submittedName>
</protein>
<dbReference type="Proteomes" id="UP000008177">
    <property type="component" value="Unplaced contigs"/>
</dbReference>
<evidence type="ECO:0000313" key="2">
    <source>
        <dbReference type="Proteomes" id="UP000008177"/>
    </source>
</evidence>
<dbReference type="InParanoid" id="G2YC72"/>
<proteinExistence type="predicted"/>
<dbReference type="HOGENOM" id="CLU_2483094_0_0_1"/>
<dbReference type="EMBL" id="FQ790315">
    <property type="protein sequence ID" value="CCD34763.1"/>
    <property type="molecule type" value="Genomic_DNA"/>
</dbReference>
<dbReference type="AlphaFoldDB" id="G2YC72"/>